<reference evidence="1" key="1">
    <citation type="journal article" date="2022" name="bioRxiv">
        <title>Sequencing and chromosome-scale assembly of the giantPleurodeles waltlgenome.</title>
        <authorList>
            <person name="Brown T."/>
            <person name="Elewa A."/>
            <person name="Iarovenko S."/>
            <person name="Subramanian E."/>
            <person name="Araus A.J."/>
            <person name="Petzold A."/>
            <person name="Susuki M."/>
            <person name="Suzuki K.-i.T."/>
            <person name="Hayashi T."/>
            <person name="Toyoda A."/>
            <person name="Oliveira C."/>
            <person name="Osipova E."/>
            <person name="Leigh N.D."/>
            <person name="Simon A."/>
            <person name="Yun M.H."/>
        </authorList>
    </citation>
    <scope>NUCLEOTIDE SEQUENCE</scope>
    <source>
        <strain evidence="1">20211129_DDA</strain>
        <tissue evidence="1">Liver</tissue>
    </source>
</reference>
<gene>
    <name evidence="1" type="ORF">NDU88_000362</name>
</gene>
<name>A0AAV7U3A6_PLEWA</name>
<proteinExistence type="predicted"/>
<sequence length="108" mass="12161">MAAVSYRAVEEPHLHRIAAQFLGRRNRVKHCGRCRAWPWARSLALVEDQRAHSWAMMVKTKLAKLLPATSQGSWDASSAQEPDRGALSQLALTLEKHSDQFEQILLAT</sequence>
<keyword evidence="2" id="KW-1185">Reference proteome</keyword>
<dbReference type="Proteomes" id="UP001066276">
    <property type="component" value="Chromosome 3_1"/>
</dbReference>
<dbReference type="EMBL" id="JANPWB010000005">
    <property type="protein sequence ID" value="KAJ1183544.1"/>
    <property type="molecule type" value="Genomic_DNA"/>
</dbReference>
<dbReference type="AlphaFoldDB" id="A0AAV7U3A6"/>
<accession>A0AAV7U3A6</accession>
<comment type="caution">
    <text evidence="1">The sequence shown here is derived from an EMBL/GenBank/DDBJ whole genome shotgun (WGS) entry which is preliminary data.</text>
</comment>
<evidence type="ECO:0000313" key="2">
    <source>
        <dbReference type="Proteomes" id="UP001066276"/>
    </source>
</evidence>
<organism evidence="1 2">
    <name type="scientific">Pleurodeles waltl</name>
    <name type="common">Iberian ribbed newt</name>
    <dbReference type="NCBI Taxonomy" id="8319"/>
    <lineage>
        <taxon>Eukaryota</taxon>
        <taxon>Metazoa</taxon>
        <taxon>Chordata</taxon>
        <taxon>Craniata</taxon>
        <taxon>Vertebrata</taxon>
        <taxon>Euteleostomi</taxon>
        <taxon>Amphibia</taxon>
        <taxon>Batrachia</taxon>
        <taxon>Caudata</taxon>
        <taxon>Salamandroidea</taxon>
        <taxon>Salamandridae</taxon>
        <taxon>Pleurodelinae</taxon>
        <taxon>Pleurodeles</taxon>
    </lineage>
</organism>
<protein>
    <submittedName>
        <fullName evidence="1">Uncharacterized protein</fullName>
    </submittedName>
</protein>
<evidence type="ECO:0000313" key="1">
    <source>
        <dbReference type="EMBL" id="KAJ1183544.1"/>
    </source>
</evidence>